<dbReference type="PANTHER" id="PTHR30373:SF8">
    <property type="entry name" value="BLL7265 PROTEIN"/>
    <property type="match status" value="1"/>
</dbReference>
<keyword evidence="1" id="KW-1133">Transmembrane helix</keyword>
<proteinExistence type="predicted"/>
<evidence type="ECO:0000256" key="1">
    <source>
        <dbReference type="SAM" id="Phobius"/>
    </source>
</evidence>
<dbReference type="InterPro" id="IPR007621">
    <property type="entry name" value="TPM_dom"/>
</dbReference>
<dbReference type="RefSeq" id="WP_238223600.1">
    <property type="nucleotide sequence ID" value="NZ_BPQD01000007.1"/>
</dbReference>
<keyword evidence="1" id="KW-0472">Membrane</keyword>
<evidence type="ECO:0000313" key="4">
    <source>
        <dbReference type="Proteomes" id="UP001224644"/>
    </source>
</evidence>
<keyword evidence="1" id="KW-0812">Transmembrane</keyword>
<dbReference type="Proteomes" id="UP001224644">
    <property type="component" value="Unassembled WGS sequence"/>
</dbReference>
<sequence length="208" mass="21706">MTGEPILSPDALARIADAVRRAEAATSGEIVVLVSARAGTYRSAPLAFALACGLVAPWPLILFTPWSAVSILLAQACVVLAALALGLPPRLRMTLVPRSIRRARAHEAARREFQSRGLCRTPDRTGVLIYLACAEGHAEIVADSGVAARVPAAAWEDAIQALLAALRQGEMEAGLVAAVARVGAILASELPDRGGGPDLLPNRVIVVD</sequence>
<feature type="transmembrane region" description="Helical" evidence="1">
    <location>
        <begin position="44"/>
        <end position="62"/>
    </location>
</feature>
<dbReference type="PANTHER" id="PTHR30373">
    <property type="entry name" value="UPF0603 PROTEIN YGCG"/>
    <property type="match status" value="1"/>
</dbReference>
<evidence type="ECO:0000259" key="2">
    <source>
        <dbReference type="Pfam" id="PF04536"/>
    </source>
</evidence>
<comment type="caution">
    <text evidence="3">The sequence shown here is derived from an EMBL/GenBank/DDBJ whole genome shotgun (WGS) entry which is preliminary data.</text>
</comment>
<dbReference type="EMBL" id="JAUFPX010000002">
    <property type="protein sequence ID" value="MDN3589280.1"/>
    <property type="molecule type" value="Genomic_DNA"/>
</dbReference>
<protein>
    <submittedName>
        <fullName evidence="3">TPM domain-containing protein</fullName>
    </submittedName>
</protein>
<accession>A0ABT8BCJ2</accession>
<feature type="domain" description="TPM" evidence="2">
    <location>
        <begin position="103"/>
        <end position="184"/>
    </location>
</feature>
<feature type="transmembrane region" description="Helical" evidence="1">
    <location>
        <begin position="68"/>
        <end position="88"/>
    </location>
</feature>
<organism evidence="3 4">
    <name type="scientific">Methylobacterium adhaesivum</name>
    <dbReference type="NCBI Taxonomy" id="333297"/>
    <lineage>
        <taxon>Bacteria</taxon>
        <taxon>Pseudomonadati</taxon>
        <taxon>Pseudomonadota</taxon>
        <taxon>Alphaproteobacteria</taxon>
        <taxon>Hyphomicrobiales</taxon>
        <taxon>Methylobacteriaceae</taxon>
        <taxon>Methylobacterium</taxon>
    </lineage>
</organism>
<dbReference type="Gene3D" id="3.10.310.50">
    <property type="match status" value="1"/>
</dbReference>
<name>A0ABT8BCJ2_9HYPH</name>
<reference evidence="4" key="1">
    <citation type="journal article" date="2019" name="Int. J. Syst. Evol. Microbiol.">
        <title>The Global Catalogue of Microorganisms (GCM) 10K type strain sequencing project: providing services to taxonomists for standard genome sequencing and annotation.</title>
        <authorList>
            <consortium name="The Broad Institute Genomics Platform"/>
            <consortium name="The Broad Institute Genome Sequencing Center for Infectious Disease"/>
            <person name="Wu L."/>
            <person name="Ma J."/>
        </authorList>
    </citation>
    <scope>NUCLEOTIDE SEQUENCE [LARGE SCALE GENOMIC DNA]</scope>
    <source>
        <strain evidence="4">CECT 7069</strain>
    </source>
</reference>
<gene>
    <name evidence="3" type="ORF">QWZ12_01510</name>
</gene>
<keyword evidence="4" id="KW-1185">Reference proteome</keyword>
<evidence type="ECO:0000313" key="3">
    <source>
        <dbReference type="EMBL" id="MDN3589280.1"/>
    </source>
</evidence>
<dbReference type="Pfam" id="PF04536">
    <property type="entry name" value="TPM_phosphatase"/>
    <property type="match status" value="1"/>
</dbReference>